<organism evidence="1 2">
    <name type="scientific">Naganishia vaughanmartiniae</name>
    <dbReference type="NCBI Taxonomy" id="1424756"/>
    <lineage>
        <taxon>Eukaryota</taxon>
        <taxon>Fungi</taxon>
        <taxon>Dikarya</taxon>
        <taxon>Basidiomycota</taxon>
        <taxon>Agaricomycotina</taxon>
        <taxon>Tremellomycetes</taxon>
        <taxon>Filobasidiales</taxon>
        <taxon>Filobasidiaceae</taxon>
        <taxon>Naganishia</taxon>
    </lineage>
</organism>
<keyword evidence="2" id="KW-1185">Reference proteome</keyword>
<name>A0ACC2XA88_9TREE</name>
<proteinExistence type="predicted"/>
<gene>
    <name evidence="1" type="ORF">QFC22_002876</name>
</gene>
<comment type="caution">
    <text evidence="1">The sequence shown here is derived from an EMBL/GenBank/DDBJ whole genome shotgun (WGS) entry which is preliminary data.</text>
</comment>
<evidence type="ECO:0000313" key="1">
    <source>
        <dbReference type="EMBL" id="KAJ9120940.1"/>
    </source>
</evidence>
<dbReference type="EMBL" id="JASBWU010000006">
    <property type="protein sequence ID" value="KAJ9120940.1"/>
    <property type="molecule type" value="Genomic_DNA"/>
</dbReference>
<reference evidence="1" key="1">
    <citation type="submission" date="2023-04" db="EMBL/GenBank/DDBJ databases">
        <title>Draft Genome sequencing of Naganishia species isolated from polar environments using Oxford Nanopore Technology.</title>
        <authorList>
            <person name="Leo P."/>
            <person name="Venkateswaran K."/>
        </authorList>
    </citation>
    <scope>NUCLEOTIDE SEQUENCE</scope>
    <source>
        <strain evidence="1">MNA-CCFEE 5425</strain>
    </source>
</reference>
<evidence type="ECO:0000313" key="2">
    <source>
        <dbReference type="Proteomes" id="UP001243375"/>
    </source>
</evidence>
<dbReference type="Proteomes" id="UP001243375">
    <property type="component" value="Unassembled WGS sequence"/>
</dbReference>
<protein>
    <submittedName>
        <fullName evidence="1">Uncharacterized protein</fullName>
    </submittedName>
</protein>
<sequence>MHHAPINILTDAAIILLPLPILTSMRMEFRQKAVLVATFCTGIFITIVDIIRIAYLQDALSDAIDFTGSSRVPYRDIAWQASLSFMWSAVEMHVGILCACVLVLKPLATRIFPTHAFDTPEMPSGQFDAQTLTYQHEEYADDEDRQTCANAESLRRDSDAMSSRRPSKTVWTRRNSKAVPILPMRMVTRGSPIVHPPLPQSPTPAESSVAELQTPVLNRRLSGLANVNQQPSPSLRQGKPPSGSKKCGEEQFTAREVNLEDMDIMDFLAVDECDPNAVIARWDPDNCDIPDLPGLATLDQVAVDHLLPPPAAAPKSNKCVVPVRCAPTVMPGQAPPAAFSDFCNFDTHKFNKSMLDLSAREAWRSVLLVSVLFAVWGLSYGFLGSLTSQIQRILEFSAAENLAQHNAYWIGYAVGPIAGYFVLSRFGFKVTFLFGLGIYSCGAMSFWPASTLASFSGLFVSQFFTSFGLSCLEIAANPYIALAGPQHLNEARLNFAQAIQATAGALSPVLSRRVLLRSVTTRARLVDTQWAYLAIALFVILLGVLFFYIPIPEATDEDFERVSRARLHAVGLDQRATIGGAAAGAMLVGFGVVTMLAYLGGQETLSYFWSAIVQEIKPGASGDATWAYQEAALASFAVGRYLAAGIAYLGVPGRYILTVCIGGTLVTTVLASHLSTRVAGGSAPLAMLILSHFFESAIFPTLYAIVVRNQGARTKLVSMGLTIAIGGGGVLPSITYALRKQDPTRRSIYTVIGFYSVAMLLPILLNSSSVMRRWVDPNLNVQDTSGTSSDISGFAASSIRNRVSGYFGKFSIEHRENAVELQPRRQSAYQNEPP</sequence>
<accession>A0ACC2XA88</accession>